<evidence type="ECO:0000256" key="7">
    <source>
        <dbReference type="SAM" id="SignalP"/>
    </source>
</evidence>
<organism evidence="10 11">
    <name type="scientific">Prosthecobacter fluviatilis</name>
    <dbReference type="NCBI Taxonomy" id="445931"/>
    <lineage>
        <taxon>Bacteria</taxon>
        <taxon>Pseudomonadati</taxon>
        <taxon>Verrucomicrobiota</taxon>
        <taxon>Verrucomicrobiia</taxon>
        <taxon>Verrucomicrobiales</taxon>
        <taxon>Verrucomicrobiaceae</taxon>
        <taxon>Prosthecobacter</taxon>
    </lineage>
</organism>
<keyword evidence="11" id="KW-1185">Reference proteome</keyword>
<name>A0ABW0KXG5_9BACT</name>
<dbReference type="Gene3D" id="3.55.50.30">
    <property type="match status" value="1"/>
</dbReference>
<feature type="signal peptide" evidence="7">
    <location>
        <begin position="1"/>
        <end position="21"/>
    </location>
</feature>
<accession>A0ABW0KXG5</accession>
<keyword evidence="3" id="KW-0472">Membrane</keyword>
<evidence type="ECO:0000256" key="5">
    <source>
        <dbReference type="RuleBase" id="RU004004"/>
    </source>
</evidence>
<evidence type="ECO:0000256" key="4">
    <source>
        <dbReference type="RuleBase" id="RU004003"/>
    </source>
</evidence>
<dbReference type="InterPro" id="IPR004846">
    <property type="entry name" value="T2SS/T3SS_dom"/>
</dbReference>
<comment type="subcellular location">
    <subcellularLocation>
        <location evidence="5">Cell outer membrane</location>
    </subcellularLocation>
    <subcellularLocation>
        <location evidence="1">Membrane</location>
    </subcellularLocation>
</comment>
<dbReference type="RefSeq" id="WP_377172065.1">
    <property type="nucleotide sequence ID" value="NZ_JBHSMQ010000016.1"/>
</dbReference>
<gene>
    <name evidence="10" type="ORF">ACFQDI_24655</name>
</gene>
<feature type="domain" description="NolW-like" evidence="9">
    <location>
        <begin position="157"/>
        <end position="218"/>
    </location>
</feature>
<evidence type="ECO:0000256" key="3">
    <source>
        <dbReference type="ARBA" id="ARBA00023136"/>
    </source>
</evidence>
<sequence>MNSSALSLFIIALFSLAGVQAQIPARPAVPGPLPPAGLNPPPVQSATSGSGGNLISFTATPVAEVLAEYFRVTGRKVLRDRGLENAVVTIDVPGEFSDEEYRAIIEKGLLMHGYALVPSGGNLFKLIATEGGSLPSAQNVPMILRAEDLPDSDQVVTHVLQLSHLGAEEASTAFQTIIPLHPYGRILAVPNSQSLVITEASQTIRAYLELSRQVDQPPVETVQKSIRIERAEAQEVVEQLEVLLGLDKSSAGRSAEGASDPGAASTAAAAVQVSGMAQHTARPLMQAVARTNTIVVVARPLDLQKIEALVRELDAEASASRYFSRKLNYLDLSVFLSIAEKALMRNDPRQQDNSLESQQKSQSSAPAQPANIPQSFGAGAALGTGGGTNVGAGIQGGGALSGGGAAGQGFGTGSIATDLQITRKPISILIANTLVIADPASSKFFASGPPDQIKALQDLAEELDVRPRQILLSAIIGEFTLSDNFNFGLDWIQTLKQVGDDGLVGGVLNTQGTAFADPSNLKNMAGFLAAGGPATLGGLTAYGQINKNLNVFLQTLESTKRFHVLQKPTLTTLNHQPARIYIGQQVAIAGQSYTSGVVGGGFTSTTQYIPVRLQLDITPHIFNDAEVMLEFKQQNNDISNYTTISGNQVPNISEQGMANSLIVADRATAMLGGLITERDTNNKSGLPFLVRIPIVKNLFGSTSKAKERREMMIFVQPRILPDSASHYLEQARFGDYSASFDEAAQFAGMPETIVPRAIPAAAGKPNALLPPPDAVESEPKKGLLGKMKGWFQKTKTE</sequence>
<dbReference type="PANTHER" id="PTHR30332:SF24">
    <property type="entry name" value="SECRETIN GSPD-RELATED"/>
    <property type="match status" value="1"/>
</dbReference>
<comment type="caution">
    <text evidence="10">The sequence shown here is derived from an EMBL/GenBank/DDBJ whole genome shotgun (WGS) entry which is preliminary data.</text>
</comment>
<reference evidence="11" key="1">
    <citation type="journal article" date="2019" name="Int. J. Syst. Evol. Microbiol.">
        <title>The Global Catalogue of Microorganisms (GCM) 10K type strain sequencing project: providing services to taxonomists for standard genome sequencing and annotation.</title>
        <authorList>
            <consortium name="The Broad Institute Genomics Platform"/>
            <consortium name="The Broad Institute Genome Sequencing Center for Infectious Disease"/>
            <person name="Wu L."/>
            <person name="Ma J."/>
        </authorList>
    </citation>
    <scope>NUCLEOTIDE SEQUENCE [LARGE SCALE GENOMIC DNA]</scope>
    <source>
        <strain evidence="11">CGMCC 4.1469</strain>
    </source>
</reference>
<protein>
    <submittedName>
        <fullName evidence="10">Secretin N-terminal domain-containing protein</fullName>
    </submittedName>
</protein>
<keyword evidence="2 7" id="KW-0732">Signal</keyword>
<dbReference type="PRINTS" id="PR00811">
    <property type="entry name" value="BCTERIALGSPD"/>
</dbReference>
<dbReference type="EMBL" id="JBHSMQ010000016">
    <property type="protein sequence ID" value="MFC5458084.1"/>
    <property type="molecule type" value="Genomic_DNA"/>
</dbReference>
<dbReference type="Pfam" id="PF00263">
    <property type="entry name" value="Secretin"/>
    <property type="match status" value="1"/>
</dbReference>
<evidence type="ECO:0000313" key="10">
    <source>
        <dbReference type="EMBL" id="MFC5458084.1"/>
    </source>
</evidence>
<dbReference type="InterPro" id="IPR001775">
    <property type="entry name" value="GspD/PilQ"/>
</dbReference>
<dbReference type="InterPro" id="IPR050810">
    <property type="entry name" value="Bact_Secretion_Sys_Channel"/>
</dbReference>
<proteinExistence type="inferred from homology"/>
<feature type="region of interest" description="Disordered" evidence="6">
    <location>
        <begin position="348"/>
        <end position="378"/>
    </location>
</feature>
<evidence type="ECO:0000256" key="1">
    <source>
        <dbReference type="ARBA" id="ARBA00004370"/>
    </source>
</evidence>
<evidence type="ECO:0000256" key="2">
    <source>
        <dbReference type="ARBA" id="ARBA00022729"/>
    </source>
</evidence>
<dbReference type="Proteomes" id="UP001596052">
    <property type="component" value="Unassembled WGS sequence"/>
</dbReference>
<evidence type="ECO:0000259" key="9">
    <source>
        <dbReference type="Pfam" id="PF03958"/>
    </source>
</evidence>
<dbReference type="InterPro" id="IPR038591">
    <property type="entry name" value="NolW-like_sf"/>
</dbReference>
<comment type="similarity">
    <text evidence="4">Belongs to the bacterial secretin family.</text>
</comment>
<dbReference type="Gene3D" id="3.30.1370.120">
    <property type="match status" value="2"/>
</dbReference>
<dbReference type="InterPro" id="IPR005644">
    <property type="entry name" value="NolW-like"/>
</dbReference>
<evidence type="ECO:0000256" key="6">
    <source>
        <dbReference type="SAM" id="MobiDB-lite"/>
    </source>
</evidence>
<dbReference type="Pfam" id="PF03958">
    <property type="entry name" value="Secretin_N"/>
    <property type="match status" value="1"/>
</dbReference>
<feature type="compositionally biased region" description="Low complexity" evidence="6">
    <location>
        <begin position="357"/>
        <end position="378"/>
    </location>
</feature>
<dbReference type="PANTHER" id="PTHR30332">
    <property type="entry name" value="PROBABLE GENERAL SECRETION PATHWAY PROTEIN D"/>
    <property type="match status" value="1"/>
</dbReference>
<evidence type="ECO:0000313" key="11">
    <source>
        <dbReference type="Proteomes" id="UP001596052"/>
    </source>
</evidence>
<keyword evidence="5" id="KW-0813">Transport</keyword>
<feature type="chain" id="PRO_5046046088" evidence="7">
    <location>
        <begin position="22"/>
        <end position="797"/>
    </location>
</feature>
<feature type="domain" description="Type II/III secretion system secretin-like" evidence="8">
    <location>
        <begin position="556"/>
        <end position="720"/>
    </location>
</feature>
<evidence type="ECO:0000259" key="8">
    <source>
        <dbReference type="Pfam" id="PF00263"/>
    </source>
</evidence>